<dbReference type="Proteomes" id="UP000235220">
    <property type="component" value="Chromosome 13"/>
</dbReference>
<dbReference type="RefSeq" id="XP_018828323.1">
    <property type="nucleotide sequence ID" value="XM_018972778.1"/>
</dbReference>
<accession>A0A2I4F9K2</accession>
<dbReference type="GO" id="GO:0004523">
    <property type="term" value="F:RNA-DNA hybrid ribonuclease activity"/>
    <property type="evidence" value="ECO:0007669"/>
    <property type="project" value="InterPro"/>
</dbReference>
<proteinExistence type="predicted"/>
<dbReference type="GeneID" id="108996760"/>
<dbReference type="PANTHER" id="PTHR47723:SF19">
    <property type="entry name" value="POLYNUCLEOTIDYL TRANSFERASE, RIBONUCLEASE H-LIKE SUPERFAMILY PROTEIN"/>
    <property type="match status" value="1"/>
</dbReference>
<dbReference type="InterPro" id="IPR053151">
    <property type="entry name" value="RNase_H-like"/>
</dbReference>
<dbReference type="InterPro" id="IPR026960">
    <property type="entry name" value="RVT-Znf"/>
</dbReference>
<dbReference type="CDD" id="cd06222">
    <property type="entry name" value="RNase_H_like"/>
    <property type="match status" value="1"/>
</dbReference>
<dbReference type="InterPro" id="IPR012337">
    <property type="entry name" value="RNaseH-like_sf"/>
</dbReference>
<reference evidence="2" key="1">
    <citation type="submission" date="2025-08" db="UniProtKB">
        <authorList>
            <consortium name="RefSeq"/>
        </authorList>
    </citation>
    <scope>IDENTIFICATION</scope>
    <source>
        <tissue evidence="2">Leaves</tissue>
    </source>
</reference>
<dbReference type="InterPro" id="IPR044730">
    <property type="entry name" value="RNase_H-like_dom_plant"/>
</dbReference>
<dbReference type="PANTHER" id="PTHR47723">
    <property type="entry name" value="OS05G0353850 PROTEIN"/>
    <property type="match status" value="1"/>
</dbReference>
<dbReference type="Pfam" id="PF13456">
    <property type="entry name" value="RVT_3"/>
    <property type="match status" value="1"/>
</dbReference>
<dbReference type="AlphaFoldDB" id="A0A2I4F9K2"/>
<evidence type="ECO:0000313" key="1">
    <source>
        <dbReference type="Proteomes" id="UP000235220"/>
    </source>
</evidence>
<organism evidence="1 2">
    <name type="scientific">Juglans regia</name>
    <name type="common">English walnut</name>
    <dbReference type="NCBI Taxonomy" id="51240"/>
    <lineage>
        <taxon>Eukaryota</taxon>
        <taxon>Viridiplantae</taxon>
        <taxon>Streptophyta</taxon>
        <taxon>Embryophyta</taxon>
        <taxon>Tracheophyta</taxon>
        <taxon>Spermatophyta</taxon>
        <taxon>Magnoliopsida</taxon>
        <taxon>eudicotyledons</taxon>
        <taxon>Gunneridae</taxon>
        <taxon>Pentapetalae</taxon>
        <taxon>rosids</taxon>
        <taxon>fabids</taxon>
        <taxon>Fagales</taxon>
        <taxon>Juglandaceae</taxon>
        <taxon>Juglans</taxon>
    </lineage>
</organism>
<dbReference type="SUPFAM" id="SSF53098">
    <property type="entry name" value="Ribonuclease H-like"/>
    <property type="match status" value="1"/>
</dbReference>
<dbReference type="GO" id="GO:0003676">
    <property type="term" value="F:nucleic acid binding"/>
    <property type="evidence" value="ECO:0007669"/>
    <property type="project" value="InterPro"/>
</dbReference>
<sequence>MVARCVPLILNNSKWRVKDGDIFFWYDKWRDNGPLCNDRPIVGHPLLKIKECQLSDSWDVNLLENFVGLENVDHIVASLSGAKFGERCSSLDSIRDRALSVDDRLRRVGIPIVPKCHCCIAGHYEDINHVLIEGDFPKHIWSFFGNLFGLPVGSNSKLQVSSWFRHAQANSQEIENPYSLSSYDAMILEALQIQPVLLKVRQCKLIKWHKPPSGWFKLNTDGSSLGNPGASGIGGVIRNDQGRLMQAFASPIGPGTNNKVELLALLTGLRLCKSLHILNVIVEVDSLVIISWWNRGRCGIWYLEDYWEEIVSLAQVLTCRFQHVLQEGNKMADWLAKEGANGVDLTYTNNSILP</sequence>
<name>A0A2I4F9K2_JUGRE</name>
<dbReference type="InterPro" id="IPR036397">
    <property type="entry name" value="RNaseH_sf"/>
</dbReference>
<gene>
    <name evidence="2" type="primary">LOC108996760</name>
</gene>
<protein>
    <submittedName>
        <fullName evidence="2">Uncharacterized protein LOC108996760</fullName>
    </submittedName>
</protein>
<dbReference type="Gene3D" id="3.30.420.10">
    <property type="entry name" value="Ribonuclease H-like superfamily/Ribonuclease H"/>
    <property type="match status" value="1"/>
</dbReference>
<dbReference type="Gramene" id="Jr13_18560_p1">
    <property type="protein sequence ID" value="cds.Jr13_18560_p1"/>
    <property type="gene ID" value="Jr13_18560"/>
</dbReference>
<dbReference type="Pfam" id="PF13966">
    <property type="entry name" value="zf-RVT"/>
    <property type="match status" value="1"/>
</dbReference>
<keyword evidence="1" id="KW-1185">Reference proteome</keyword>
<evidence type="ECO:0000313" key="2">
    <source>
        <dbReference type="RefSeq" id="XP_018828323.1"/>
    </source>
</evidence>
<dbReference type="STRING" id="51240.A0A2I4F9K2"/>
<dbReference type="KEGG" id="jre:108996760"/>
<dbReference type="PROSITE" id="PS50879">
    <property type="entry name" value="RNASE_H_1"/>
    <property type="match status" value="1"/>
</dbReference>
<dbReference type="OrthoDB" id="1301749at2759"/>
<dbReference type="InterPro" id="IPR002156">
    <property type="entry name" value="RNaseH_domain"/>
</dbReference>